<keyword evidence="5" id="KW-1185">Reference proteome</keyword>
<dbReference type="PANTHER" id="PTHR12526:SF510">
    <property type="entry name" value="D-INOSITOL 3-PHOSPHATE GLYCOSYLTRANSFERASE"/>
    <property type="match status" value="1"/>
</dbReference>
<dbReference type="PANTHER" id="PTHR12526">
    <property type="entry name" value="GLYCOSYLTRANSFERASE"/>
    <property type="match status" value="1"/>
</dbReference>
<dbReference type="GO" id="GO:0016757">
    <property type="term" value="F:glycosyltransferase activity"/>
    <property type="evidence" value="ECO:0007669"/>
    <property type="project" value="UniProtKB-KW"/>
</dbReference>
<dbReference type="InterPro" id="IPR028098">
    <property type="entry name" value="Glyco_trans_4-like_N"/>
</dbReference>
<name>A0A6B3RU72_9RHOB</name>
<proteinExistence type="predicted"/>
<dbReference type="CDD" id="cd03801">
    <property type="entry name" value="GT4_PimA-like"/>
    <property type="match status" value="1"/>
</dbReference>
<accession>A0A6B3RU72</accession>
<dbReference type="SUPFAM" id="SSF53756">
    <property type="entry name" value="UDP-Glycosyltransferase/glycogen phosphorylase"/>
    <property type="match status" value="1"/>
</dbReference>
<dbReference type="EMBL" id="JAAIKE010000003">
    <property type="protein sequence ID" value="NEX46599.1"/>
    <property type="molecule type" value="Genomic_DNA"/>
</dbReference>
<dbReference type="Pfam" id="PF13439">
    <property type="entry name" value="Glyco_transf_4"/>
    <property type="match status" value="1"/>
</dbReference>
<sequence length="494" mass="52738">MTKASVMVRVARRLRALRNLPRLRRTPLFDAGWYLETYDDLAGLVAHADVRNQAKRTARAAAMHYLVHGADEGRDPSAGFSTSGYRLQGWDETGNPLLHHLENPGAYAPLPVFDGTRPDVCVDAPVVLFCAHQALGQQFGAERSFLTMLERAGKAGLAVEVVLPHCHDAAYLAACRDRARAVRLIPYGWRRRGKVPHPTTVAALKAAIHDSGACEVHVNTLACDAPLAAARAVGVPGVVYLRELPQEDAELCARLGFDPDLLRTTLLEESDRFVANSAATAHWIDPGKQLEPGRLVTLPNRVDEALFDLPFAPQKPLRVALISSNIAKKGIADACRVARTALRLGLDVEVLLIGPASADLAALGPLPRNMRHAGYAEGPLQALALADVVLSLSHFAESFGRTVLEAMAAGRPVVSYDRGTPPVLIAGRGNDALPAAGHVVPAGDVDAVVQALEHLLATPEAMSAASAGGRARARAIQDEAAALEDAQLYANAYR</sequence>
<evidence type="ECO:0000259" key="3">
    <source>
        <dbReference type="Pfam" id="PF13439"/>
    </source>
</evidence>
<dbReference type="AlphaFoldDB" id="A0A6B3RU72"/>
<comment type="caution">
    <text evidence="4">The sequence shown here is derived from an EMBL/GenBank/DDBJ whole genome shotgun (WGS) entry which is preliminary data.</text>
</comment>
<keyword evidence="1" id="KW-0328">Glycosyltransferase</keyword>
<organism evidence="4 5">
    <name type="scientific">Pseudotabrizicola algicola</name>
    <dbReference type="NCBI Taxonomy" id="2709381"/>
    <lineage>
        <taxon>Bacteria</taxon>
        <taxon>Pseudomonadati</taxon>
        <taxon>Pseudomonadota</taxon>
        <taxon>Alphaproteobacteria</taxon>
        <taxon>Rhodobacterales</taxon>
        <taxon>Paracoccaceae</taxon>
        <taxon>Pseudotabrizicola</taxon>
    </lineage>
</organism>
<dbReference type="Pfam" id="PF13692">
    <property type="entry name" value="Glyco_trans_1_4"/>
    <property type="match status" value="1"/>
</dbReference>
<feature type="domain" description="Glycosyltransferase subfamily 4-like N-terminal" evidence="3">
    <location>
        <begin position="140"/>
        <end position="304"/>
    </location>
</feature>
<gene>
    <name evidence="4" type="ORF">G3572_10315</name>
</gene>
<dbReference type="Proteomes" id="UP000481421">
    <property type="component" value="Unassembled WGS sequence"/>
</dbReference>
<evidence type="ECO:0000256" key="2">
    <source>
        <dbReference type="ARBA" id="ARBA00022679"/>
    </source>
</evidence>
<evidence type="ECO:0000313" key="5">
    <source>
        <dbReference type="Proteomes" id="UP000481421"/>
    </source>
</evidence>
<keyword evidence="2 4" id="KW-0808">Transferase</keyword>
<evidence type="ECO:0000313" key="4">
    <source>
        <dbReference type="EMBL" id="NEX46599.1"/>
    </source>
</evidence>
<protein>
    <submittedName>
        <fullName evidence="4">Glycosyltransferase family 4 protein</fullName>
    </submittedName>
</protein>
<reference evidence="4 5" key="1">
    <citation type="submission" date="2020-02" db="EMBL/GenBank/DDBJ databases">
        <title>Rhodobacter algicola sp. nov., isolated from microalga culture.</title>
        <authorList>
            <person name="Park C.-Y."/>
        </authorList>
    </citation>
    <scope>NUCLEOTIDE SEQUENCE [LARGE SCALE GENOMIC DNA]</scope>
    <source>
        <strain evidence="4 5">ETT8</strain>
    </source>
</reference>
<dbReference type="Gene3D" id="3.40.50.2000">
    <property type="entry name" value="Glycogen Phosphorylase B"/>
    <property type="match status" value="2"/>
</dbReference>
<dbReference type="RefSeq" id="WP_164611469.1">
    <property type="nucleotide sequence ID" value="NZ_JAAIKE010000003.1"/>
</dbReference>
<evidence type="ECO:0000256" key="1">
    <source>
        <dbReference type="ARBA" id="ARBA00022676"/>
    </source>
</evidence>